<keyword evidence="1" id="KW-0812">Transmembrane</keyword>
<feature type="transmembrane region" description="Helical" evidence="1">
    <location>
        <begin position="93"/>
        <end position="114"/>
    </location>
</feature>
<dbReference type="InterPro" id="IPR005325">
    <property type="entry name" value="DUF308_memb"/>
</dbReference>
<dbReference type="PATRIC" id="fig|1433289.7.peg.2383"/>
<keyword evidence="1" id="KW-1133">Transmembrane helix</keyword>
<evidence type="ECO:0000256" key="1">
    <source>
        <dbReference type="SAM" id="Phobius"/>
    </source>
</evidence>
<feature type="transmembrane region" description="Helical" evidence="1">
    <location>
        <begin position="34"/>
        <end position="57"/>
    </location>
</feature>
<dbReference type="EMBL" id="AZJT01000083">
    <property type="protein sequence ID" value="ETW87884.1"/>
    <property type="molecule type" value="Genomic_DNA"/>
</dbReference>
<proteinExistence type="predicted"/>
<feature type="transmembrane region" description="Helical" evidence="1">
    <location>
        <begin position="9"/>
        <end position="28"/>
    </location>
</feature>
<feature type="transmembrane region" description="Helical" evidence="1">
    <location>
        <begin position="150"/>
        <end position="171"/>
    </location>
</feature>
<organism evidence="2 5">
    <name type="scientific">Streptococcus thermophilus M17PTZA496</name>
    <dbReference type="NCBI Taxonomy" id="1433289"/>
    <lineage>
        <taxon>Bacteria</taxon>
        <taxon>Bacillati</taxon>
        <taxon>Bacillota</taxon>
        <taxon>Bacilli</taxon>
        <taxon>Lactobacillales</taxon>
        <taxon>Streptococcaceae</taxon>
        <taxon>Streptococcus</taxon>
    </lineage>
</organism>
<dbReference type="InterPro" id="IPR052712">
    <property type="entry name" value="Acid_resist_chaperone_HdeD"/>
</dbReference>
<dbReference type="HOGENOM" id="CLU_091585_7_0_9"/>
<sequence>MITKNENGFGWGSLLLAVLFFIAGWTALNNPLTTLIAMGLMYGITAIVQGGSILMYYFELKKVLPGYPWYLILIGVLDLLVGLYLVFNPAVSVTFLPMLFVIWFLIDSIMNIFLAFRLKDSQRSWFWVRLTLGILGVVIGFALAANLLAAIISVTYLIAFYFFTGAIIKLIDAFV</sequence>
<comment type="caution">
    <text evidence="2">The sequence shown here is derived from an EMBL/GenBank/DDBJ whole genome shotgun (WGS) entry which is preliminary data.</text>
</comment>
<keyword evidence="1" id="KW-0472">Membrane</keyword>
<feature type="transmembrane region" description="Helical" evidence="1">
    <location>
        <begin position="69"/>
        <end position="87"/>
    </location>
</feature>
<dbReference type="EMBL" id="AZJT01000079">
    <property type="protein sequence ID" value="ETW87929.1"/>
    <property type="molecule type" value="Genomic_DNA"/>
</dbReference>
<reference evidence="2 5" key="1">
    <citation type="journal article" date="2014" name="Genome Announc.">
        <title>Genome Sequences of Streptococcus thermophilus Strains MTH17CL396 and M17PTZA496 from Fontina, an Italian PDO Cheese.</title>
        <authorList>
            <person name="Treu L."/>
            <person name="Vendramin V."/>
            <person name="Bovo B."/>
            <person name="Campanaro S."/>
            <person name="Corich V."/>
            <person name="Giacomini A."/>
        </authorList>
    </citation>
    <scope>NUCLEOTIDE SEQUENCE [LARGE SCALE GENOMIC DNA]</scope>
    <source>
        <strain evidence="2 5">M17PTZA496</strain>
    </source>
</reference>
<dbReference type="PANTHER" id="PTHR34989:SF1">
    <property type="entry name" value="PROTEIN HDED"/>
    <property type="match status" value="1"/>
</dbReference>
<name>A0A0E2QEF8_STRTR</name>
<evidence type="ECO:0008006" key="6">
    <source>
        <dbReference type="Google" id="ProtNLM"/>
    </source>
</evidence>
<dbReference type="EMBL" id="AZJT01000077">
    <property type="protein sequence ID" value="ETW87933.1"/>
    <property type="molecule type" value="Genomic_DNA"/>
</dbReference>
<evidence type="ECO:0000313" key="3">
    <source>
        <dbReference type="EMBL" id="ETW87929.1"/>
    </source>
</evidence>
<accession>A0A0E2QEF8</accession>
<gene>
    <name evidence="4" type="ORF">X841_11625</name>
    <name evidence="3" type="ORF">X841_11675</name>
    <name evidence="2" type="ORF">X841_11900</name>
</gene>
<protein>
    <recommendedName>
        <fullName evidence="6">Acid-resistance membrane protein</fullName>
    </recommendedName>
</protein>
<dbReference type="PANTHER" id="PTHR34989">
    <property type="entry name" value="PROTEIN HDED"/>
    <property type="match status" value="1"/>
</dbReference>
<dbReference type="GO" id="GO:0005886">
    <property type="term" value="C:plasma membrane"/>
    <property type="evidence" value="ECO:0007669"/>
    <property type="project" value="TreeGrafter"/>
</dbReference>
<evidence type="ECO:0000313" key="2">
    <source>
        <dbReference type="EMBL" id="ETW87884.1"/>
    </source>
</evidence>
<evidence type="ECO:0000313" key="5">
    <source>
        <dbReference type="Proteomes" id="UP000024559"/>
    </source>
</evidence>
<dbReference type="AlphaFoldDB" id="A0A0E2QEF8"/>
<dbReference type="RefSeq" id="WP_157795374.1">
    <property type="nucleotide sequence ID" value="NZ_KI929125.1"/>
</dbReference>
<dbReference type="Proteomes" id="UP000024559">
    <property type="component" value="Unassembled WGS sequence"/>
</dbReference>
<feature type="transmembrane region" description="Helical" evidence="1">
    <location>
        <begin position="126"/>
        <end position="144"/>
    </location>
</feature>
<dbReference type="Pfam" id="PF03729">
    <property type="entry name" value="DUF308"/>
    <property type="match status" value="1"/>
</dbReference>
<evidence type="ECO:0000313" key="4">
    <source>
        <dbReference type="EMBL" id="ETW87933.1"/>
    </source>
</evidence>